<dbReference type="SMART" id="SM00283">
    <property type="entry name" value="MA"/>
    <property type="match status" value="1"/>
</dbReference>
<organism evidence="4 5">
    <name type="scientific">Sporomusa malonica</name>
    <dbReference type="NCBI Taxonomy" id="112901"/>
    <lineage>
        <taxon>Bacteria</taxon>
        <taxon>Bacillati</taxon>
        <taxon>Bacillota</taxon>
        <taxon>Negativicutes</taxon>
        <taxon>Selenomonadales</taxon>
        <taxon>Sporomusaceae</taxon>
        <taxon>Sporomusa</taxon>
    </lineage>
</organism>
<dbReference type="OrthoDB" id="9807021at2"/>
<dbReference type="InterPro" id="IPR029151">
    <property type="entry name" value="Sensor-like_sf"/>
</dbReference>
<dbReference type="SUPFAM" id="SSF103190">
    <property type="entry name" value="Sensory domain-like"/>
    <property type="match status" value="1"/>
</dbReference>
<keyword evidence="5" id="KW-1185">Reference proteome</keyword>
<dbReference type="RefSeq" id="WP_084573698.1">
    <property type="nucleotide sequence ID" value="NZ_CP155572.1"/>
</dbReference>
<name>A0A1W1YAA1_9FIRM</name>
<dbReference type="GO" id="GO:0007165">
    <property type="term" value="P:signal transduction"/>
    <property type="evidence" value="ECO:0007669"/>
    <property type="project" value="UniProtKB-KW"/>
</dbReference>
<dbReference type="PANTHER" id="PTHR32089:SF112">
    <property type="entry name" value="LYSOZYME-LIKE PROTEIN-RELATED"/>
    <property type="match status" value="1"/>
</dbReference>
<evidence type="ECO:0000313" key="4">
    <source>
        <dbReference type="EMBL" id="SMC33069.1"/>
    </source>
</evidence>
<dbReference type="STRING" id="112901.SAMN04488500_101171"/>
<evidence type="ECO:0000256" key="1">
    <source>
        <dbReference type="ARBA" id="ARBA00023224"/>
    </source>
</evidence>
<reference evidence="4 5" key="1">
    <citation type="submission" date="2017-04" db="EMBL/GenBank/DDBJ databases">
        <authorList>
            <person name="Afonso C.L."/>
            <person name="Miller P.J."/>
            <person name="Scott M.A."/>
            <person name="Spackman E."/>
            <person name="Goraichik I."/>
            <person name="Dimitrov K.M."/>
            <person name="Suarez D.L."/>
            <person name="Swayne D.E."/>
        </authorList>
    </citation>
    <scope>NUCLEOTIDE SEQUENCE [LARGE SCALE GENOMIC DNA]</scope>
    <source>
        <strain evidence="4 5">DSM 5090</strain>
    </source>
</reference>
<dbReference type="Gene3D" id="1.10.287.950">
    <property type="entry name" value="Methyl-accepting chemotaxis protein"/>
    <property type="match status" value="1"/>
</dbReference>
<dbReference type="Proteomes" id="UP000192738">
    <property type="component" value="Unassembled WGS sequence"/>
</dbReference>
<protein>
    <submittedName>
        <fullName evidence="4">Methyl-accepting chemotaxis protein (MCP) signalling domain-containing protein</fullName>
    </submittedName>
</protein>
<evidence type="ECO:0000259" key="3">
    <source>
        <dbReference type="PROSITE" id="PS50111"/>
    </source>
</evidence>
<dbReference type="InterPro" id="IPR004089">
    <property type="entry name" value="MCPsignal_dom"/>
</dbReference>
<proteinExistence type="predicted"/>
<accession>A0A1W1YAA1</accession>
<dbReference type="EMBL" id="FWXI01000001">
    <property type="protein sequence ID" value="SMC33069.1"/>
    <property type="molecule type" value="Genomic_DNA"/>
</dbReference>
<keyword evidence="1 2" id="KW-0807">Transducer</keyword>
<dbReference type="Pfam" id="PF00015">
    <property type="entry name" value="MCPsignal"/>
    <property type="match status" value="1"/>
</dbReference>
<dbReference type="PROSITE" id="PS50111">
    <property type="entry name" value="CHEMOTAXIS_TRANSDUC_2"/>
    <property type="match status" value="1"/>
</dbReference>
<evidence type="ECO:0000313" key="5">
    <source>
        <dbReference type="Proteomes" id="UP000192738"/>
    </source>
</evidence>
<feature type="domain" description="Methyl-accepting transducer" evidence="3">
    <location>
        <begin position="100"/>
        <end position="278"/>
    </location>
</feature>
<gene>
    <name evidence="4" type="ORF">SAMN04488500_101171</name>
</gene>
<dbReference type="GO" id="GO:0016020">
    <property type="term" value="C:membrane"/>
    <property type="evidence" value="ECO:0007669"/>
    <property type="project" value="InterPro"/>
</dbReference>
<dbReference type="SUPFAM" id="SSF58104">
    <property type="entry name" value="Methyl-accepting chemotaxis protein (MCP) signaling domain"/>
    <property type="match status" value="1"/>
</dbReference>
<dbReference type="AlphaFoldDB" id="A0A1W1YAA1"/>
<sequence>MAQAYSEGFQQYLNVLPLIKKAMFYDIGITLADREKYLMSLPFGDASITVEVGSPIRESSAIFKAMHERRQVFIRGDRNGKPYIACATPISDDRGGIIGAISIAESTERYDTLTEIASGLSKGISDLASTTEELSAQSQEIAAVSHQVCNSMRESGQRMNETDRIMGMIRDIASQTNLLGLNAAIEAARVGETGRGFGVVAGEIRKLSASSAESIKEIVRIIGMIKADSSQAFQDISHIEVAIGQIADAINYLATSIQEFSIMAQRLNVMAEKLDAQS</sequence>
<evidence type="ECO:0000256" key="2">
    <source>
        <dbReference type="PROSITE-ProRule" id="PRU00284"/>
    </source>
</evidence>
<dbReference type="PANTHER" id="PTHR32089">
    <property type="entry name" value="METHYL-ACCEPTING CHEMOTAXIS PROTEIN MCPB"/>
    <property type="match status" value="1"/>
</dbReference>